<dbReference type="Proteomes" id="UP000001882">
    <property type="component" value="Chromosome"/>
</dbReference>
<reference evidence="5 6" key="2">
    <citation type="journal article" date="2008" name="Int. J. Syst. Evol. Microbiol.">
        <title>Methanocella paludicola gen. nov., sp. nov., a methane-producing archaeon, the first isolate of the lineage 'Rice Cluster I', and proposal of the new archaeal order Methanocellales ord. nov.</title>
        <authorList>
            <person name="Sakai S."/>
            <person name="Imachi H."/>
            <person name="Hanada S."/>
            <person name="Ohashi A."/>
            <person name="Harada H."/>
            <person name="Kamagata Y."/>
        </authorList>
    </citation>
    <scope>NUCLEOTIDE SEQUENCE [LARGE SCALE GENOMIC DNA]</scope>
    <source>
        <strain evidence="6">DSM 17711 / JCM 13418 / NBRC 101707 / SANAE</strain>
    </source>
</reference>
<dbReference type="InterPro" id="IPR029044">
    <property type="entry name" value="Nucleotide-diphossugar_trans"/>
</dbReference>
<keyword evidence="2" id="KW-0328">Glycosyltransferase</keyword>
<keyword evidence="3" id="KW-0808">Transferase</keyword>
<feature type="domain" description="Glycosyltransferase 2-like" evidence="4">
    <location>
        <begin position="5"/>
        <end position="176"/>
    </location>
</feature>
<organism evidence="5 6">
    <name type="scientific">Methanocella paludicola (strain DSM 17711 / JCM 13418 / NBRC 101707 / SANAE)</name>
    <dbReference type="NCBI Taxonomy" id="304371"/>
    <lineage>
        <taxon>Archaea</taxon>
        <taxon>Methanobacteriati</taxon>
        <taxon>Methanobacteriota</taxon>
        <taxon>Stenosarchaea group</taxon>
        <taxon>Methanomicrobia</taxon>
        <taxon>Methanocellales</taxon>
        <taxon>Methanocellaceae</taxon>
        <taxon>Methanocella</taxon>
    </lineage>
</organism>
<comment type="similarity">
    <text evidence="1">Belongs to the glycosyltransferase 2 family.</text>
</comment>
<dbReference type="SUPFAM" id="SSF53448">
    <property type="entry name" value="Nucleotide-diphospho-sugar transferases"/>
    <property type="match status" value="1"/>
</dbReference>
<dbReference type="AlphaFoldDB" id="D1YV47"/>
<dbReference type="Gene3D" id="3.90.550.10">
    <property type="entry name" value="Spore Coat Polysaccharide Biosynthesis Protein SpsA, Chain A"/>
    <property type="match status" value="1"/>
</dbReference>
<proteinExistence type="inferred from homology"/>
<evidence type="ECO:0000256" key="1">
    <source>
        <dbReference type="ARBA" id="ARBA00006739"/>
    </source>
</evidence>
<accession>D1YV47</accession>
<dbReference type="PANTHER" id="PTHR43179:SF12">
    <property type="entry name" value="GALACTOFURANOSYLTRANSFERASE GLFT2"/>
    <property type="match status" value="1"/>
</dbReference>
<dbReference type="GO" id="GO:0016757">
    <property type="term" value="F:glycosyltransferase activity"/>
    <property type="evidence" value="ECO:0007669"/>
    <property type="project" value="UniProtKB-KW"/>
</dbReference>
<evidence type="ECO:0000313" key="6">
    <source>
        <dbReference type="Proteomes" id="UP000001882"/>
    </source>
</evidence>
<reference evidence="5 6" key="1">
    <citation type="journal article" date="2007" name="Appl. Environ. Microbiol.">
        <title>Isolation of key methanogens for global methane emission from rice paddy fields: a novel isolate affiliated with the clone cluster rice cluster I.</title>
        <authorList>
            <person name="Sakai S."/>
            <person name="Imachi H."/>
            <person name="Sekiguchi Y."/>
            <person name="Ohashi A."/>
            <person name="Harada H."/>
            <person name="Kamagata Y."/>
        </authorList>
    </citation>
    <scope>NUCLEOTIDE SEQUENCE [LARGE SCALE GENOMIC DNA]</scope>
    <source>
        <strain evidence="6">DSM 17711 / JCM 13418 / NBRC 101707 / SANAE</strain>
    </source>
</reference>
<dbReference type="EMBL" id="AP011532">
    <property type="protein sequence ID" value="BAI60319.1"/>
    <property type="molecule type" value="Genomic_DNA"/>
</dbReference>
<evidence type="ECO:0000313" key="5">
    <source>
        <dbReference type="EMBL" id="BAI60319.1"/>
    </source>
</evidence>
<sequence length="325" mass="36079">MPLASVIVVNYNGKQYLKRCLDALLDQTYRNVEVILVDNGSGDGSVDFVRSNYHTVQIIDNVKNLGFAPANNVGIRAARGELIATLNNDTMAAPGWLEALAGEMISNERVGMCASKMLRMDDPTIIDSTGICISRSGACWDRGMFEKDEGQYEAVVEVFGPCAGAALYRKSMLDEIGLFDEDFFSYMEDTDLAFRGRLAGWKCRYVPNAIVRHVHGGTAGYVSDYTVYYGNRNIVWYALKDFPPGLLVTSLPFIAGRSMGVIPYYVLKGHGKTILRAKWDALTGAPKMLRKRRKAKKNDINKFIRTWADIKKPPEAYVKAEGGLS</sequence>
<dbReference type="KEGG" id="mpd:MCP_0247"/>
<evidence type="ECO:0000256" key="3">
    <source>
        <dbReference type="ARBA" id="ARBA00022679"/>
    </source>
</evidence>
<dbReference type="CDD" id="cd04186">
    <property type="entry name" value="GT_2_like_c"/>
    <property type="match status" value="1"/>
</dbReference>
<gene>
    <name evidence="5" type="ordered locus">MCP_0247</name>
</gene>
<dbReference type="PANTHER" id="PTHR43179">
    <property type="entry name" value="RHAMNOSYLTRANSFERASE WBBL"/>
    <property type="match status" value="1"/>
</dbReference>
<evidence type="ECO:0000256" key="2">
    <source>
        <dbReference type="ARBA" id="ARBA00022676"/>
    </source>
</evidence>
<name>D1YV47_METPS</name>
<reference evidence="6" key="3">
    <citation type="journal article" date="2011" name="PLoS ONE">
        <title>Genome sequence of a mesophilic hydrogenotrophic methanogen Methanocella paludicola, the first cultivated representative of the order Methanocellales.</title>
        <authorList>
            <person name="Sakai S."/>
            <person name="Takaki Y."/>
            <person name="Shimamura S."/>
            <person name="Sekine M."/>
            <person name="Tajima T."/>
            <person name="Kosugi H."/>
            <person name="Ichikawa N."/>
            <person name="Tasumi E."/>
            <person name="Hiraki A.T."/>
            <person name="Shimizu A."/>
            <person name="Kato Y."/>
            <person name="Nishiko R."/>
            <person name="Mori K."/>
            <person name="Fujita N."/>
            <person name="Imachi H."/>
            <person name="Takai K."/>
        </authorList>
    </citation>
    <scope>NUCLEOTIDE SEQUENCE [LARGE SCALE GENOMIC DNA]</scope>
    <source>
        <strain evidence="6">DSM 17711 / JCM 13418 / NBRC 101707 / SANAE</strain>
    </source>
</reference>
<protein>
    <submittedName>
        <fullName evidence="5">Glycosyltransferase</fullName>
    </submittedName>
</protein>
<dbReference type="InParanoid" id="D1YV47"/>
<dbReference type="InterPro" id="IPR001173">
    <property type="entry name" value="Glyco_trans_2-like"/>
</dbReference>
<dbReference type="STRING" id="304371.MCP_0247"/>
<dbReference type="CAZy" id="GT2">
    <property type="family name" value="Glycosyltransferase Family 2"/>
</dbReference>
<keyword evidence="6" id="KW-1185">Reference proteome</keyword>
<dbReference type="Pfam" id="PF00535">
    <property type="entry name" value="Glycos_transf_2"/>
    <property type="match status" value="1"/>
</dbReference>
<evidence type="ECO:0000259" key="4">
    <source>
        <dbReference type="Pfam" id="PF00535"/>
    </source>
</evidence>
<dbReference type="eggNOG" id="arCOG01383">
    <property type="taxonomic scope" value="Archaea"/>
</dbReference>